<dbReference type="Proteomes" id="UP000249898">
    <property type="component" value="Chromosome"/>
</dbReference>
<protein>
    <submittedName>
        <fullName evidence="1">Uncharacterized protein</fullName>
    </submittedName>
</protein>
<gene>
    <name evidence="1" type="ORF">A8139_05695</name>
</gene>
<dbReference type="EMBL" id="CP016181">
    <property type="protein sequence ID" value="AWX99544.1"/>
    <property type="molecule type" value="Genomic_DNA"/>
</dbReference>
<sequence length="71" mass="8029">MSKHTTNKTKPKNPNCISEQITFRHSESVKSKLVALSLEENMGIADISRQIFNEGLKARYNVIVRGNQVVE</sequence>
<reference evidence="1 2" key="1">
    <citation type="submission" date="2016-06" db="EMBL/GenBank/DDBJ databases">
        <title>The sequenced genome of the ice-adhering bacterium Marinomonas primoryensis, from Antarctica.</title>
        <authorList>
            <person name="Graham L."/>
            <person name="Vance T.D.R."/>
            <person name="Davies P.L."/>
        </authorList>
    </citation>
    <scope>NUCLEOTIDE SEQUENCE [LARGE SCALE GENOMIC DNA]</scope>
    <source>
        <strain evidence="1 2">AceL</strain>
    </source>
</reference>
<evidence type="ECO:0000313" key="1">
    <source>
        <dbReference type="EMBL" id="AWX99544.1"/>
    </source>
</evidence>
<dbReference type="AlphaFoldDB" id="A0A2Z4PQ18"/>
<evidence type="ECO:0000313" key="2">
    <source>
        <dbReference type="Proteomes" id="UP000249898"/>
    </source>
</evidence>
<organism evidence="1 2">
    <name type="scientific">Marinomonas primoryensis</name>
    <dbReference type="NCBI Taxonomy" id="178399"/>
    <lineage>
        <taxon>Bacteria</taxon>
        <taxon>Pseudomonadati</taxon>
        <taxon>Pseudomonadota</taxon>
        <taxon>Gammaproteobacteria</taxon>
        <taxon>Oceanospirillales</taxon>
        <taxon>Oceanospirillaceae</taxon>
        <taxon>Marinomonas</taxon>
    </lineage>
</organism>
<accession>A0A2Z4PQ18</accession>
<dbReference type="OrthoDB" id="9868592at2"/>
<name>A0A2Z4PQ18_9GAMM</name>
<proteinExistence type="predicted"/>
<dbReference type="RefSeq" id="WP_112136371.1">
    <property type="nucleotide sequence ID" value="NZ_CP016181.1"/>
</dbReference>